<reference evidence="2 3" key="1">
    <citation type="submission" date="2020-08" db="EMBL/GenBank/DDBJ databases">
        <title>Genomic Encyclopedia of Type Strains, Phase III (KMG-III): the genomes of soil and plant-associated and newly described type strains.</title>
        <authorList>
            <person name="Whitman W."/>
        </authorList>
    </citation>
    <scope>NUCLEOTIDE SEQUENCE [LARGE SCALE GENOMIC DNA]</scope>
    <source>
        <strain evidence="2 3">CECT 4462</strain>
    </source>
</reference>
<accession>A0A839T521</accession>
<dbReference type="CDD" id="cd01142">
    <property type="entry name" value="TroA_e"/>
    <property type="match status" value="1"/>
</dbReference>
<dbReference type="InterPro" id="IPR050902">
    <property type="entry name" value="ABC_Transporter_SBP"/>
</dbReference>
<dbReference type="PANTHER" id="PTHR30535">
    <property type="entry name" value="VITAMIN B12-BINDING PROTEIN"/>
    <property type="match status" value="1"/>
</dbReference>
<protein>
    <submittedName>
        <fullName evidence="2">Iron complex transport system substrate-binding protein</fullName>
    </submittedName>
</protein>
<dbReference type="PROSITE" id="PS50983">
    <property type="entry name" value="FE_B12_PBP"/>
    <property type="match status" value="1"/>
</dbReference>
<dbReference type="AlphaFoldDB" id="A0A839T521"/>
<gene>
    <name evidence="2" type="ORF">FHR87_002962</name>
</gene>
<dbReference type="InterPro" id="IPR002491">
    <property type="entry name" value="ABC_transptr_periplasmic_BD"/>
</dbReference>
<dbReference type="Gene3D" id="3.40.50.1980">
    <property type="entry name" value="Nitrogenase molybdenum iron protein domain"/>
    <property type="match status" value="2"/>
</dbReference>
<dbReference type="Gene3D" id="1.20.58.2180">
    <property type="match status" value="1"/>
</dbReference>
<name>A0A839T521_AZOMA</name>
<evidence type="ECO:0000259" key="1">
    <source>
        <dbReference type="PROSITE" id="PS50983"/>
    </source>
</evidence>
<organism evidence="2 3">
    <name type="scientific">Azomonas macrocytogenes</name>
    <name type="common">Azotobacter macrocytogenes</name>
    <dbReference type="NCBI Taxonomy" id="69962"/>
    <lineage>
        <taxon>Bacteria</taxon>
        <taxon>Pseudomonadati</taxon>
        <taxon>Pseudomonadota</taxon>
        <taxon>Gammaproteobacteria</taxon>
        <taxon>Pseudomonadales</taxon>
        <taxon>Pseudomonadaceae</taxon>
        <taxon>Azomonas</taxon>
    </lineage>
</organism>
<evidence type="ECO:0000313" key="2">
    <source>
        <dbReference type="EMBL" id="MBB3104542.1"/>
    </source>
</evidence>
<evidence type="ECO:0000313" key="3">
    <source>
        <dbReference type="Proteomes" id="UP000549250"/>
    </source>
</evidence>
<dbReference type="PANTHER" id="PTHR30535:SF34">
    <property type="entry name" value="MOLYBDATE-BINDING PROTEIN MOLA"/>
    <property type="match status" value="1"/>
</dbReference>
<sequence>MSCRIVSTSTLLATLAIVEILFGSHASASSRTVIDQTGHLLHLPQQVRSVGTPGISMASLILVLTEGQKLTAVAPEVRDNPWLRRVMPSAATLATPFSRPSGVNLESLLAIKPDLVTLWLGNAVLGKQLEALGIPVFNLGYTTPEEMKNAVRLLGTALGDNEKRRAEDFIRYYDDNLQRVAQGLTGLPPDTRPRVYYASISPLHTEGLGSMIDSWIDTAGGINVAAASGLRGDVQVQMEQVIAWNPDIIVTLDATQQQAILQSPRWKHIKAVRNGQVLLNPRGINAWCTRAAETSLQILWAARTLHPQRFPALDMAEETRIFYRRFYRYTPSDDELALILRGASPENLPSGSQP</sequence>
<keyword evidence="3" id="KW-1185">Reference proteome</keyword>
<proteinExistence type="predicted"/>
<dbReference type="EMBL" id="JACHXI010000016">
    <property type="protein sequence ID" value="MBB3104542.1"/>
    <property type="molecule type" value="Genomic_DNA"/>
</dbReference>
<dbReference type="RefSeq" id="WP_183167390.1">
    <property type="nucleotide sequence ID" value="NZ_JACHXI010000016.1"/>
</dbReference>
<feature type="domain" description="Fe/B12 periplasmic-binding" evidence="1">
    <location>
        <begin position="49"/>
        <end position="313"/>
    </location>
</feature>
<dbReference type="Pfam" id="PF01497">
    <property type="entry name" value="Peripla_BP_2"/>
    <property type="match status" value="1"/>
</dbReference>
<dbReference type="SUPFAM" id="SSF53807">
    <property type="entry name" value="Helical backbone' metal receptor"/>
    <property type="match status" value="1"/>
</dbReference>
<dbReference type="Proteomes" id="UP000549250">
    <property type="component" value="Unassembled WGS sequence"/>
</dbReference>
<comment type="caution">
    <text evidence="2">The sequence shown here is derived from an EMBL/GenBank/DDBJ whole genome shotgun (WGS) entry which is preliminary data.</text>
</comment>